<evidence type="ECO:0000313" key="5">
    <source>
        <dbReference type="Proteomes" id="UP000619238"/>
    </source>
</evidence>
<proteinExistence type="predicted"/>
<evidence type="ECO:0000256" key="1">
    <source>
        <dbReference type="SAM" id="MobiDB-lite"/>
    </source>
</evidence>
<sequence>MYPKNHTLSTINKAVICVIFLVALANCSSNDDLERPTSSTTDTPTTPPDTPPTTINYADIDFSSWKVTLPVDENNNGGPDEYQPADLINFGYQTLAPVQPFMYDDTDDESLVFYTYPDISTTNSSFSRTELRELINPSNSRENWTLLEGGTMQGRLKVSSISENSNSGDTYHKVIVMQIHGIISEEDMDIHGFASNNGPPLIKIYWKDGFVWSHKKSLVDETTSGDDLLDTSSSTWYDIKENLGYVGFGAFDFKIVASDARITVTLNNETPFVYEDVSLDKWPFENYFKAGNYLTTTDANAFSYVKYYSLYLTH</sequence>
<dbReference type="Pfam" id="PF08787">
    <property type="entry name" value="Alginate_lyase2"/>
    <property type="match status" value="1"/>
</dbReference>
<dbReference type="InterPro" id="IPR014895">
    <property type="entry name" value="Alginate_lyase_2"/>
</dbReference>
<evidence type="ECO:0000259" key="3">
    <source>
        <dbReference type="Pfam" id="PF08787"/>
    </source>
</evidence>
<name>A0ABR7Q4X2_9FLAO</name>
<feature type="domain" description="Alginate lyase 2" evidence="3">
    <location>
        <begin position="60"/>
        <end position="314"/>
    </location>
</feature>
<gene>
    <name evidence="4" type="ORF">H2O64_01845</name>
</gene>
<reference evidence="4 5" key="1">
    <citation type="submission" date="2020-07" db="EMBL/GenBank/DDBJ databases">
        <title>Description of Kordia aestuariivivens sp. nov., isolated from a tidal flat.</title>
        <authorList>
            <person name="Park S."/>
            <person name="Yoon J.-H."/>
        </authorList>
    </citation>
    <scope>NUCLEOTIDE SEQUENCE [LARGE SCALE GENOMIC DNA]</scope>
    <source>
        <strain evidence="4 5">YSTF-M3</strain>
    </source>
</reference>
<evidence type="ECO:0000256" key="2">
    <source>
        <dbReference type="SAM" id="SignalP"/>
    </source>
</evidence>
<dbReference type="GO" id="GO:0016829">
    <property type="term" value="F:lyase activity"/>
    <property type="evidence" value="ECO:0007669"/>
    <property type="project" value="UniProtKB-KW"/>
</dbReference>
<comment type="caution">
    <text evidence="4">The sequence shown here is derived from an EMBL/GenBank/DDBJ whole genome shotgun (WGS) entry which is preliminary data.</text>
</comment>
<keyword evidence="5" id="KW-1185">Reference proteome</keyword>
<feature type="region of interest" description="Disordered" evidence="1">
    <location>
        <begin position="30"/>
        <end position="53"/>
    </location>
</feature>
<dbReference type="EMBL" id="JACGWS010000001">
    <property type="protein sequence ID" value="MBC8753394.1"/>
    <property type="molecule type" value="Genomic_DNA"/>
</dbReference>
<accession>A0ABR7Q4X2</accession>
<keyword evidence="2" id="KW-0732">Signal</keyword>
<organism evidence="4 5">
    <name type="scientific">Kordia aestuariivivens</name>
    <dbReference type="NCBI Taxonomy" id="2759037"/>
    <lineage>
        <taxon>Bacteria</taxon>
        <taxon>Pseudomonadati</taxon>
        <taxon>Bacteroidota</taxon>
        <taxon>Flavobacteriia</taxon>
        <taxon>Flavobacteriales</taxon>
        <taxon>Flavobacteriaceae</taxon>
        <taxon>Kordia</taxon>
    </lineage>
</organism>
<feature type="signal peptide" evidence="2">
    <location>
        <begin position="1"/>
        <end position="25"/>
    </location>
</feature>
<dbReference type="Proteomes" id="UP000619238">
    <property type="component" value="Unassembled WGS sequence"/>
</dbReference>
<dbReference type="RefSeq" id="WP_187560430.1">
    <property type="nucleotide sequence ID" value="NZ_JACGWS010000001.1"/>
</dbReference>
<dbReference type="Gene3D" id="2.60.120.200">
    <property type="match status" value="1"/>
</dbReference>
<evidence type="ECO:0000313" key="4">
    <source>
        <dbReference type="EMBL" id="MBC8753394.1"/>
    </source>
</evidence>
<dbReference type="InterPro" id="IPR013320">
    <property type="entry name" value="ConA-like_dom_sf"/>
</dbReference>
<protein>
    <submittedName>
        <fullName evidence="4">Polysaccharide lyase family 7 protein</fullName>
    </submittedName>
</protein>
<keyword evidence="4" id="KW-0456">Lyase</keyword>
<feature type="chain" id="PRO_5046304680" evidence="2">
    <location>
        <begin position="26"/>
        <end position="314"/>
    </location>
</feature>
<dbReference type="SUPFAM" id="SSF49899">
    <property type="entry name" value="Concanavalin A-like lectins/glucanases"/>
    <property type="match status" value="1"/>
</dbReference>